<keyword evidence="3" id="KW-1003">Cell membrane</keyword>
<dbReference type="GO" id="GO:0055085">
    <property type="term" value="P:transmembrane transport"/>
    <property type="evidence" value="ECO:0007669"/>
    <property type="project" value="InterPro"/>
</dbReference>
<feature type="transmembrane region" description="Helical" evidence="7">
    <location>
        <begin position="232"/>
        <end position="252"/>
    </location>
</feature>
<feature type="transmembrane region" description="Helical" evidence="7">
    <location>
        <begin position="133"/>
        <end position="151"/>
    </location>
</feature>
<keyword evidence="9" id="KW-1185">Reference proteome</keyword>
<evidence type="ECO:0000256" key="4">
    <source>
        <dbReference type="ARBA" id="ARBA00022692"/>
    </source>
</evidence>
<dbReference type="Proteomes" id="UP000204221">
    <property type="component" value="Chromosome"/>
</dbReference>
<evidence type="ECO:0000256" key="3">
    <source>
        <dbReference type="ARBA" id="ARBA00022475"/>
    </source>
</evidence>
<evidence type="ECO:0000256" key="6">
    <source>
        <dbReference type="ARBA" id="ARBA00023136"/>
    </source>
</evidence>
<feature type="transmembrane region" description="Helical" evidence="7">
    <location>
        <begin position="12"/>
        <end position="31"/>
    </location>
</feature>
<evidence type="ECO:0000313" key="8">
    <source>
        <dbReference type="EMBL" id="ASO22863.1"/>
    </source>
</evidence>
<keyword evidence="6 7" id="KW-0472">Membrane</keyword>
<dbReference type="EMBL" id="CP022521">
    <property type="protein sequence ID" value="ASO22863.1"/>
    <property type="molecule type" value="Genomic_DNA"/>
</dbReference>
<evidence type="ECO:0000256" key="1">
    <source>
        <dbReference type="ARBA" id="ARBA00004651"/>
    </source>
</evidence>
<accession>A0A221WB36</accession>
<keyword evidence="2 7" id="KW-0813">Transport</keyword>
<proteinExistence type="inferred from homology"/>
<name>A0A221WB36_9PSEU</name>
<organism evidence="8 9">
    <name type="scientific">Actinoalloteichus hoggarensis</name>
    <dbReference type="NCBI Taxonomy" id="1470176"/>
    <lineage>
        <taxon>Bacteria</taxon>
        <taxon>Bacillati</taxon>
        <taxon>Actinomycetota</taxon>
        <taxon>Actinomycetes</taxon>
        <taxon>Pseudonocardiales</taxon>
        <taxon>Pseudonocardiaceae</taxon>
        <taxon>Actinoalloteichus</taxon>
    </lineage>
</organism>
<feature type="transmembrane region" description="Helical" evidence="7">
    <location>
        <begin position="77"/>
        <end position="95"/>
    </location>
</feature>
<evidence type="ECO:0000256" key="2">
    <source>
        <dbReference type="ARBA" id="ARBA00022448"/>
    </source>
</evidence>
<feature type="transmembrane region" description="Helical" evidence="7">
    <location>
        <begin position="196"/>
        <end position="220"/>
    </location>
</feature>
<evidence type="ECO:0000256" key="5">
    <source>
        <dbReference type="ARBA" id="ARBA00022989"/>
    </source>
</evidence>
<comment type="similarity">
    <text evidence="7">Belongs to the binding-protein-dependent transport system permease family.</text>
</comment>
<comment type="subcellular location">
    <subcellularLocation>
        <location evidence="1 7">Cell membrane</location>
        <topology evidence="1 7">Multi-pass membrane protein</topology>
    </subcellularLocation>
</comment>
<dbReference type="CDD" id="cd06261">
    <property type="entry name" value="TM_PBP2"/>
    <property type="match status" value="1"/>
</dbReference>
<dbReference type="PROSITE" id="PS50928">
    <property type="entry name" value="ABC_TM1"/>
    <property type="match status" value="1"/>
</dbReference>
<dbReference type="GO" id="GO:0005886">
    <property type="term" value="C:plasma membrane"/>
    <property type="evidence" value="ECO:0007669"/>
    <property type="project" value="UniProtKB-SubCell"/>
</dbReference>
<dbReference type="SUPFAM" id="SSF161098">
    <property type="entry name" value="MetI-like"/>
    <property type="match status" value="1"/>
</dbReference>
<dbReference type="Gene3D" id="1.10.3720.10">
    <property type="entry name" value="MetI-like"/>
    <property type="match status" value="1"/>
</dbReference>
<protein>
    <submittedName>
        <fullName evidence="8">Putative aliphatic sulfonates transport permease protein SsuC</fullName>
    </submittedName>
</protein>
<dbReference type="KEGG" id="ahg:AHOG_26290"/>
<evidence type="ECO:0000313" key="9">
    <source>
        <dbReference type="Proteomes" id="UP000204221"/>
    </source>
</evidence>
<dbReference type="Pfam" id="PF00528">
    <property type="entry name" value="BPD_transp_1"/>
    <property type="match status" value="1"/>
</dbReference>
<gene>
    <name evidence="8" type="primary">ssuC5</name>
    <name evidence="8" type="ORF">AHOG_26290</name>
</gene>
<dbReference type="InterPro" id="IPR035906">
    <property type="entry name" value="MetI-like_sf"/>
</dbReference>
<feature type="transmembrane region" description="Helical" evidence="7">
    <location>
        <begin position="107"/>
        <end position="127"/>
    </location>
</feature>
<dbReference type="AlphaFoldDB" id="A0A221WB36"/>
<reference evidence="8 9" key="1">
    <citation type="submission" date="2017-07" db="EMBL/GenBank/DDBJ databases">
        <title>Complete genome sequence of Actinoalloteichus hoggarensis DSM 45943, type strain of Actinoalloteichus hoggarensis.</title>
        <authorList>
            <person name="Ruckert C."/>
            <person name="Nouioui I."/>
            <person name="Willmese J."/>
            <person name="van Wezel G."/>
            <person name="Klenk H.-P."/>
            <person name="Kalinowski J."/>
            <person name="Zotchev S.B."/>
        </authorList>
    </citation>
    <scope>NUCLEOTIDE SEQUENCE [LARGE SCALE GENOMIC DNA]</scope>
    <source>
        <strain evidence="8 9">DSM 45943</strain>
    </source>
</reference>
<keyword evidence="5 7" id="KW-1133">Transmembrane helix</keyword>
<dbReference type="PANTHER" id="PTHR30151:SF0">
    <property type="entry name" value="ABC TRANSPORTER PERMEASE PROTEIN MJ0413-RELATED"/>
    <property type="match status" value="1"/>
</dbReference>
<keyword evidence="4 7" id="KW-0812">Transmembrane</keyword>
<sequence length="274" mass="29420">MTRSVLALKGFAQRWVVFVGLILVWEVAARLGESVFFPPPSEIGATAVGLWFSGPANQLFLSDTVLGDIVPSVVRMLSAWLIAGVIGVSLGLVLGRSRTAMDYVGPLFSFARAIPSPALVPVFLALFSIGTPMQMATIIFGVVWPVLLNAVDGAQAVDKTKVETAKSFRIPYWQWMGMVVLPSAGPKIFAGLRVALSLSLVLMVISELVGAINGIGYQLIAAQRLFRFDETWAWIVLLGVLGYVFNTVLLAVERRVLGWQQAQGAGTSLARTGG</sequence>
<dbReference type="PANTHER" id="PTHR30151">
    <property type="entry name" value="ALKANE SULFONATE ABC TRANSPORTER-RELATED, MEMBRANE SUBUNIT"/>
    <property type="match status" value="1"/>
</dbReference>
<dbReference type="InterPro" id="IPR000515">
    <property type="entry name" value="MetI-like"/>
</dbReference>
<evidence type="ECO:0000256" key="7">
    <source>
        <dbReference type="RuleBase" id="RU363032"/>
    </source>
</evidence>
<dbReference type="RefSeq" id="WP_245856457.1">
    <property type="nucleotide sequence ID" value="NZ_CP022521.1"/>
</dbReference>